<feature type="transmembrane region" description="Helical" evidence="5">
    <location>
        <begin position="171"/>
        <end position="203"/>
    </location>
</feature>
<protein>
    <recommendedName>
        <fullName evidence="5">Probable membrane transporter protein</fullName>
    </recommendedName>
</protein>
<dbReference type="EMBL" id="LBIA02000001">
    <property type="protein sequence ID" value="TKT70938.1"/>
    <property type="molecule type" value="Genomic_DNA"/>
</dbReference>
<dbReference type="Pfam" id="PF01925">
    <property type="entry name" value="TauE"/>
    <property type="match status" value="1"/>
</dbReference>
<evidence type="ECO:0000313" key="7">
    <source>
        <dbReference type="Proteomes" id="UP000034832"/>
    </source>
</evidence>
<dbReference type="STRING" id="211460.YH63_13240"/>
<dbReference type="Proteomes" id="UP000034832">
    <property type="component" value="Unassembled WGS sequence"/>
</dbReference>
<comment type="similarity">
    <text evidence="5">Belongs to the 4-toluene sulfonate uptake permease (TSUP) (TC 2.A.102) family.</text>
</comment>
<evidence type="ECO:0000313" key="6">
    <source>
        <dbReference type="EMBL" id="TKT70938.1"/>
    </source>
</evidence>
<feature type="transmembrane region" description="Helical" evidence="5">
    <location>
        <begin position="273"/>
        <end position="293"/>
    </location>
</feature>
<dbReference type="GO" id="GO:0005886">
    <property type="term" value="C:plasma membrane"/>
    <property type="evidence" value="ECO:0007669"/>
    <property type="project" value="UniProtKB-SubCell"/>
</dbReference>
<feature type="transmembrane region" description="Helical" evidence="5">
    <location>
        <begin position="39"/>
        <end position="63"/>
    </location>
</feature>
<dbReference type="RefSeq" id="WP_046828443.1">
    <property type="nucleotide sequence ID" value="NZ_LBIA02000001.1"/>
</dbReference>
<proteinExistence type="inferred from homology"/>
<keyword evidence="3 5" id="KW-1133">Transmembrane helix</keyword>
<accession>A0A4U6BPJ8</accession>
<feature type="transmembrane region" description="Helical" evidence="5">
    <location>
        <begin position="215"/>
        <end position="236"/>
    </location>
</feature>
<sequence length="308" mass="32540">MQLFLPIADIPVNVFLILGMGAAVGFVSGMFGIGGGFLMTPLLIFIGITPAVAVASVTSHMAASSFSGALSYWRKRAIDPALSLVLLCGGVMGTALGVWIFTLLRSVGQLDLIIALSYVVLLTAVGTLMFLEGARAILRARRGNTTITRRARAQGWILGLPLKMRFKRSKIYLSVIPVLAVGLFVGFLGAIMGVGGSFLLIPIMIYVLRVPTSTVIGSAMVLTLATMVVATVLHAVTNHLVDAVLALVLMVGGVFGAQFGARAGQRIRGEHLRLLLGLLILSVGVRFAVELVIRPDELYSIRDLGIGG</sequence>
<dbReference type="PANTHER" id="PTHR43701">
    <property type="entry name" value="MEMBRANE TRANSPORTER PROTEIN MJ0441-RELATED"/>
    <property type="match status" value="1"/>
</dbReference>
<evidence type="ECO:0000256" key="5">
    <source>
        <dbReference type="RuleBase" id="RU363041"/>
    </source>
</evidence>
<keyword evidence="2 5" id="KW-0812">Transmembrane</keyword>
<keyword evidence="7" id="KW-1185">Reference proteome</keyword>
<evidence type="ECO:0000256" key="4">
    <source>
        <dbReference type="ARBA" id="ARBA00023136"/>
    </source>
</evidence>
<dbReference type="InterPro" id="IPR002781">
    <property type="entry name" value="TM_pro_TauE-like"/>
</dbReference>
<evidence type="ECO:0000256" key="1">
    <source>
        <dbReference type="ARBA" id="ARBA00004141"/>
    </source>
</evidence>
<feature type="transmembrane region" description="Helical" evidence="5">
    <location>
        <begin position="110"/>
        <end position="131"/>
    </location>
</feature>
<evidence type="ECO:0000256" key="2">
    <source>
        <dbReference type="ARBA" id="ARBA00022692"/>
    </source>
</evidence>
<evidence type="ECO:0000256" key="3">
    <source>
        <dbReference type="ARBA" id="ARBA00022989"/>
    </source>
</evidence>
<feature type="transmembrane region" description="Helical" evidence="5">
    <location>
        <begin position="84"/>
        <end position="104"/>
    </location>
</feature>
<keyword evidence="5" id="KW-1003">Cell membrane</keyword>
<comment type="subcellular location">
    <subcellularLocation>
        <location evidence="5">Cell membrane</location>
        <topology evidence="5">Multi-pass membrane protein</topology>
    </subcellularLocation>
    <subcellularLocation>
        <location evidence="1">Membrane</location>
        <topology evidence="1">Multi-pass membrane protein</topology>
    </subcellularLocation>
</comment>
<organism evidence="6 7">
    <name type="scientific">Afipia massiliensis</name>
    <dbReference type="NCBI Taxonomy" id="211460"/>
    <lineage>
        <taxon>Bacteria</taxon>
        <taxon>Pseudomonadati</taxon>
        <taxon>Pseudomonadota</taxon>
        <taxon>Alphaproteobacteria</taxon>
        <taxon>Hyphomicrobiales</taxon>
        <taxon>Nitrobacteraceae</taxon>
        <taxon>Afipia</taxon>
    </lineage>
</organism>
<comment type="caution">
    <text evidence="6">The sequence shown here is derived from an EMBL/GenBank/DDBJ whole genome shotgun (WGS) entry which is preliminary data.</text>
</comment>
<keyword evidence="4 5" id="KW-0472">Membrane</keyword>
<dbReference type="InterPro" id="IPR051598">
    <property type="entry name" value="TSUP/Inactive_protease-like"/>
</dbReference>
<feature type="transmembrane region" description="Helical" evidence="5">
    <location>
        <begin position="243"/>
        <end position="261"/>
    </location>
</feature>
<name>A0A4U6BPJ8_9BRAD</name>
<dbReference type="PANTHER" id="PTHR43701:SF12">
    <property type="entry name" value="MEMBRANE TRANSPORTER PROTEIN YTNM-RELATED"/>
    <property type="match status" value="1"/>
</dbReference>
<feature type="transmembrane region" description="Helical" evidence="5">
    <location>
        <begin position="12"/>
        <end position="33"/>
    </location>
</feature>
<dbReference type="OrthoDB" id="9779078at2"/>
<dbReference type="AlphaFoldDB" id="A0A4U6BPJ8"/>
<reference evidence="6" key="1">
    <citation type="submission" date="2019-04" db="EMBL/GenBank/DDBJ databases">
        <title>Whole genome sequencing of cave bacteria.</title>
        <authorList>
            <person name="Gan H.M."/>
            <person name="Barton H."/>
            <person name="Savka M.A."/>
        </authorList>
    </citation>
    <scope>NUCLEOTIDE SEQUENCE [LARGE SCALE GENOMIC DNA]</scope>
    <source>
        <strain evidence="6">LC387</strain>
    </source>
</reference>
<gene>
    <name evidence="6" type="ORF">YH63_005685</name>
</gene>